<protein>
    <submittedName>
        <fullName evidence="1">Uncharacterized protein</fullName>
    </submittedName>
</protein>
<name>A0ABX4QKW6_PSETO</name>
<dbReference type="EMBL" id="PHHD01000001">
    <property type="protein sequence ID" value="PKA77447.1"/>
    <property type="molecule type" value="Genomic_DNA"/>
</dbReference>
<organism evidence="1 2">
    <name type="scientific">Pseudomonas tolaasii NCPPB 2192</name>
    <dbReference type="NCBI Taxonomy" id="564423"/>
    <lineage>
        <taxon>Bacteria</taxon>
        <taxon>Pseudomonadati</taxon>
        <taxon>Pseudomonadota</taxon>
        <taxon>Gammaproteobacteria</taxon>
        <taxon>Pseudomonadales</taxon>
        <taxon>Pseudomonadaceae</taxon>
        <taxon>Pseudomonas</taxon>
    </lineage>
</organism>
<accession>A0ABX4QKW6</accession>
<keyword evidence="2" id="KW-1185">Reference proteome</keyword>
<proteinExistence type="predicted"/>
<dbReference type="Proteomes" id="UP000232891">
    <property type="component" value="Unassembled WGS sequence"/>
</dbReference>
<sequence length="104" mass="11359">MELKPIRQMNVATVGNNPAAGGSYHSGRVQERVELLLCLTLSIILVVNELNALNRTQAWYSTLPTLLDGAAQDFLQCIPITAHYLSHLAAYVLSCEKVTTGPYS</sequence>
<evidence type="ECO:0000313" key="2">
    <source>
        <dbReference type="Proteomes" id="UP000232891"/>
    </source>
</evidence>
<evidence type="ECO:0000313" key="1">
    <source>
        <dbReference type="EMBL" id="PKA77447.1"/>
    </source>
</evidence>
<gene>
    <name evidence="1" type="ORF">ATI14_4491</name>
</gene>
<reference evidence="1 2" key="1">
    <citation type="submission" date="2017-11" db="EMBL/GenBank/DDBJ databases">
        <title>Genome sequencing of a diverse group of Pseudomonas species.</title>
        <authorList>
            <person name="Loper J."/>
        </authorList>
    </citation>
    <scope>NUCLEOTIDE SEQUENCE [LARGE SCALE GENOMIC DNA]</scope>
    <source>
        <strain evidence="1 2">NCPPB 2192</strain>
    </source>
</reference>
<comment type="caution">
    <text evidence="1">The sequence shown here is derived from an EMBL/GenBank/DDBJ whole genome shotgun (WGS) entry which is preliminary data.</text>
</comment>